<dbReference type="GO" id="GO:0004674">
    <property type="term" value="F:protein serine/threonine kinase activity"/>
    <property type="evidence" value="ECO:0007669"/>
    <property type="project" value="UniProtKB-KW"/>
</dbReference>
<dbReference type="InterPro" id="IPR036890">
    <property type="entry name" value="HATPase_C_sf"/>
</dbReference>
<gene>
    <name evidence="3" type="ORF">HDA36_003481</name>
</gene>
<evidence type="ECO:0000313" key="4">
    <source>
        <dbReference type="Proteomes" id="UP000572635"/>
    </source>
</evidence>
<dbReference type="PANTHER" id="PTHR35526:SF3">
    <property type="entry name" value="ANTI-SIGMA-F FACTOR RSBW"/>
    <property type="match status" value="1"/>
</dbReference>
<keyword evidence="1" id="KW-0418">Kinase</keyword>
<name>A0A7W8QMW3_9ACTN</name>
<sequence>MNETEDAESGLRGIYTIDAYRTFPGEPDQCREARLWARHEMRPFPDIADAVELVVSEFFGNAIRHTASGEPGGEVFTSLVGLVGGPVHLEVTDQGPCSDRPRTAARVLTPDLTRPDGRGLFLAAALTREWGRIPAEGGPGYLERGFTSIFDVVGEEDRVEYDGPMVTWADFTTAYSAEPAGRETAGRRGL</sequence>
<proteinExistence type="predicted"/>
<organism evidence="3 4">
    <name type="scientific">Nocardiopsis composta</name>
    <dbReference type="NCBI Taxonomy" id="157465"/>
    <lineage>
        <taxon>Bacteria</taxon>
        <taxon>Bacillati</taxon>
        <taxon>Actinomycetota</taxon>
        <taxon>Actinomycetes</taxon>
        <taxon>Streptosporangiales</taxon>
        <taxon>Nocardiopsidaceae</taxon>
        <taxon>Nocardiopsis</taxon>
    </lineage>
</organism>
<dbReference type="Pfam" id="PF13581">
    <property type="entry name" value="HATPase_c_2"/>
    <property type="match status" value="1"/>
</dbReference>
<keyword evidence="1" id="KW-0808">Transferase</keyword>
<dbReference type="AlphaFoldDB" id="A0A7W8QMW3"/>
<dbReference type="EMBL" id="JACHDB010000001">
    <property type="protein sequence ID" value="MBB5433397.1"/>
    <property type="molecule type" value="Genomic_DNA"/>
</dbReference>
<dbReference type="InterPro" id="IPR003594">
    <property type="entry name" value="HATPase_dom"/>
</dbReference>
<dbReference type="RefSeq" id="WP_184393111.1">
    <property type="nucleotide sequence ID" value="NZ_BAAAJD010000113.1"/>
</dbReference>
<evidence type="ECO:0000313" key="3">
    <source>
        <dbReference type="EMBL" id="MBB5433397.1"/>
    </source>
</evidence>
<keyword evidence="4" id="KW-1185">Reference proteome</keyword>
<evidence type="ECO:0000259" key="2">
    <source>
        <dbReference type="Pfam" id="PF13581"/>
    </source>
</evidence>
<reference evidence="3 4" key="1">
    <citation type="submission" date="2020-08" db="EMBL/GenBank/DDBJ databases">
        <title>Sequencing the genomes of 1000 actinobacteria strains.</title>
        <authorList>
            <person name="Klenk H.-P."/>
        </authorList>
    </citation>
    <scope>NUCLEOTIDE SEQUENCE [LARGE SCALE GENOMIC DNA]</scope>
    <source>
        <strain evidence="3 4">DSM 44551</strain>
    </source>
</reference>
<feature type="domain" description="Histidine kinase/HSP90-like ATPase" evidence="2">
    <location>
        <begin position="23"/>
        <end position="129"/>
    </location>
</feature>
<keyword evidence="1" id="KW-0723">Serine/threonine-protein kinase</keyword>
<dbReference type="Gene3D" id="3.30.565.10">
    <property type="entry name" value="Histidine kinase-like ATPase, C-terminal domain"/>
    <property type="match status" value="1"/>
</dbReference>
<protein>
    <submittedName>
        <fullName evidence="3">Anti-sigma regulatory factor (Ser/Thr protein kinase)</fullName>
    </submittedName>
</protein>
<dbReference type="CDD" id="cd16936">
    <property type="entry name" value="HATPase_RsbW-like"/>
    <property type="match status" value="1"/>
</dbReference>
<evidence type="ECO:0000256" key="1">
    <source>
        <dbReference type="ARBA" id="ARBA00022527"/>
    </source>
</evidence>
<comment type="caution">
    <text evidence="3">The sequence shown here is derived from an EMBL/GenBank/DDBJ whole genome shotgun (WGS) entry which is preliminary data.</text>
</comment>
<dbReference type="SUPFAM" id="SSF55874">
    <property type="entry name" value="ATPase domain of HSP90 chaperone/DNA topoisomerase II/histidine kinase"/>
    <property type="match status" value="1"/>
</dbReference>
<dbReference type="Proteomes" id="UP000572635">
    <property type="component" value="Unassembled WGS sequence"/>
</dbReference>
<accession>A0A7W8QMW3</accession>
<dbReference type="PANTHER" id="PTHR35526">
    <property type="entry name" value="ANTI-SIGMA-F FACTOR RSBW-RELATED"/>
    <property type="match status" value="1"/>
</dbReference>
<dbReference type="InterPro" id="IPR050267">
    <property type="entry name" value="Anti-sigma-factor_SerPK"/>
</dbReference>